<dbReference type="EMBL" id="CM055095">
    <property type="protein sequence ID" value="KAJ7558235.1"/>
    <property type="molecule type" value="Genomic_DNA"/>
</dbReference>
<accession>A0ACC2DVS3</accession>
<comment type="caution">
    <text evidence="1">The sequence shown here is derived from an EMBL/GenBank/DDBJ whole genome shotgun (WGS) entry which is preliminary data.</text>
</comment>
<keyword evidence="2" id="KW-1185">Reference proteome</keyword>
<reference evidence="2" key="1">
    <citation type="journal article" date="2024" name="Proc. Natl. Acad. Sci. U.S.A.">
        <title>Extraordinary preservation of gene collinearity over three hundred million years revealed in homosporous lycophytes.</title>
        <authorList>
            <person name="Li C."/>
            <person name="Wickell D."/>
            <person name="Kuo L.Y."/>
            <person name="Chen X."/>
            <person name="Nie B."/>
            <person name="Liao X."/>
            <person name="Peng D."/>
            <person name="Ji J."/>
            <person name="Jenkins J."/>
            <person name="Williams M."/>
            <person name="Shu S."/>
            <person name="Plott C."/>
            <person name="Barry K."/>
            <person name="Rajasekar S."/>
            <person name="Grimwood J."/>
            <person name="Han X."/>
            <person name="Sun S."/>
            <person name="Hou Z."/>
            <person name="He W."/>
            <person name="Dai G."/>
            <person name="Sun C."/>
            <person name="Schmutz J."/>
            <person name="Leebens-Mack J.H."/>
            <person name="Li F.W."/>
            <person name="Wang L."/>
        </authorList>
    </citation>
    <scope>NUCLEOTIDE SEQUENCE [LARGE SCALE GENOMIC DNA]</scope>
    <source>
        <strain evidence="2">cv. PW_Plant_1</strain>
    </source>
</reference>
<dbReference type="Proteomes" id="UP001162992">
    <property type="component" value="Chromosome 4"/>
</dbReference>
<name>A0ACC2DVS3_DIPCM</name>
<gene>
    <name evidence="1" type="ORF">O6H91_04G029700</name>
</gene>
<sequence length="643" mass="71737">MACMPPFTFLGENVIQDEYSSIEGLGGRGNSVEETTFFSQQSRLKDDYTISEGANAEAKTVNGLSDSAGYCEQGCFLPEGDTFLEEMSSEELVQERKVNHITWEFSNGYILDSDILFVKGAEPEVRKRFRPGGKHSYSSAEGRCELSQEELILSVINREPCMSVLETHRYSLVMENDCFKVTIQVGDNATFIHILENPDSGASRSTNINSDGQFSMQSRTISRPTEEETNFVVNENSLLKLEKMFQHINLSLKDLGIKCDNLFENIKMVAGLEDSSSISSNGMFDFDLHETGEYCSVPDYENNFTGKSASSRCYGNDNCEGRETDVLKEEDNIRVHLNSCASSTAEGPPEGLFYVLPYLELRELLALDQVSKSLRDAVRNDVLLWKSLHIEDPLNEKVTDDVLLRLSARAQGRLECLSLLQCERVTGRAVRQVLASNPLLLKLCLPGCTGVSVDAVVAMVKEHLEGKSLNGPCLKQLRISGLYGITREHVDQLHSMLISGNLEPRKPKPQYYRYGHYPVYCEDDRLIDVEVCPKCANVRVVYDCTRDRCQQKRALKLQQCRGCTFCIARCEECGTCIDDIDYEETFCLGLLCSACWLRLPKCVECNRPGCGKHVDHFTGSPAVILLCTGCHGSSLGSNSNAMS</sequence>
<evidence type="ECO:0000313" key="2">
    <source>
        <dbReference type="Proteomes" id="UP001162992"/>
    </source>
</evidence>
<evidence type="ECO:0000313" key="1">
    <source>
        <dbReference type="EMBL" id="KAJ7558235.1"/>
    </source>
</evidence>
<proteinExistence type="predicted"/>
<organism evidence="1 2">
    <name type="scientific">Diphasiastrum complanatum</name>
    <name type="common">Issler's clubmoss</name>
    <name type="synonym">Lycopodium complanatum</name>
    <dbReference type="NCBI Taxonomy" id="34168"/>
    <lineage>
        <taxon>Eukaryota</taxon>
        <taxon>Viridiplantae</taxon>
        <taxon>Streptophyta</taxon>
        <taxon>Embryophyta</taxon>
        <taxon>Tracheophyta</taxon>
        <taxon>Lycopodiopsida</taxon>
        <taxon>Lycopodiales</taxon>
        <taxon>Lycopodiaceae</taxon>
        <taxon>Lycopodioideae</taxon>
        <taxon>Diphasiastrum</taxon>
    </lineage>
</organism>
<protein>
    <submittedName>
        <fullName evidence="1">Uncharacterized protein</fullName>
    </submittedName>
</protein>